<keyword evidence="5" id="KW-0762">Sugar transport</keyword>
<evidence type="ECO:0000256" key="12">
    <source>
        <dbReference type="ARBA" id="ARBA00023139"/>
    </source>
</evidence>
<comment type="caution">
    <text evidence="18">The sequence shown here is derived from an EMBL/GenBank/DDBJ whole genome shotgun (WGS) entry which is preliminary data.</text>
</comment>
<evidence type="ECO:0000256" key="15">
    <source>
        <dbReference type="SAM" id="Phobius"/>
    </source>
</evidence>
<evidence type="ECO:0000256" key="2">
    <source>
        <dbReference type="ARBA" id="ARBA00009450"/>
    </source>
</evidence>
<dbReference type="GO" id="GO:0046930">
    <property type="term" value="C:pore complex"/>
    <property type="evidence" value="ECO:0007669"/>
    <property type="project" value="UniProtKB-KW"/>
</dbReference>
<comment type="subcellular location">
    <subcellularLocation>
        <location evidence="1">Cell outer membrane</location>
        <topology evidence="1">Multi-pass membrane protein</topology>
    </subcellularLocation>
</comment>
<dbReference type="AlphaFoldDB" id="A0A2U0I3V9"/>
<keyword evidence="12" id="KW-0564">Palmitate</keyword>
<dbReference type="Pfam" id="PF22461">
    <property type="entry name" value="SLBB_2"/>
    <property type="match status" value="1"/>
</dbReference>
<dbReference type="OrthoDB" id="1445882at2"/>
<proteinExistence type="inferred from homology"/>
<keyword evidence="6 15" id="KW-0812">Transmembrane</keyword>
<dbReference type="Gene3D" id="3.10.560.10">
    <property type="entry name" value="Outer membrane lipoprotein wza domain like"/>
    <property type="match status" value="1"/>
</dbReference>
<dbReference type="GO" id="GO:0009279">
    <property type="term" value="C:cell outer membrane"/>
    <property type="evidence" value="ECO:0007669"/>
    <property type="project" value="UniProtKB-SubCell"/>
</dbReference>
<keyword evidence="3" id="KW-0813">Transport</keyword>
<dbReference type="InterPro" id="IPR003715">
    <property type="entry name" value="Poly_export_N"/>
</dbReference>
<comment type="similarity">
    <text evidence="2">Belongs to the BexD/CtrA/VexA family.</text>
</comment>
<evidence type="ECO:0000259" key="17">
    <source>
        <dbReference type="Pfam" id="PF22461"/>
    </source>
</evidence>
<keyword evidence="9" id="KW-0406">Ion transport</keyword>
<gene>
    <name evidence="18" type="ORF">DDV96_05660</name>
</gene>
<dbReference type="EMBL" id="QEHR01000003">
    <property type="protein sequence ID" value="PVW15754.1"/>
    <property type="molecule type" value="Genomic_DNA"/>
</dbReference>
<name>A0A2U0I3V9_9FLAO</name>
<feature type="domain" description="Polysaccharide export protein N-terminal" evidence="16">
    <location>
        <begin position="44"/>
        <end position="136"/>
    </location>
</feature>
<dbReference type="RefSeq" id="WP_116693776.1">
    <property type="nucleotide sequence ID" value="NZ_QEHR01000003.1"/>
</dbReference>
<protein>
    <submittedName>
        <fullName evidence="18">Ligand-binding protein</fullName>
    </submittedName>
</protein>
<keyword evidence="4" id="KW-1134">Transmembrane beta strand</keyword>
<evidence type="ECO:0000313" key="18">
    <source>
        <dbReference type="EMBL" id="PVW15754.1"/>
    </source>
</evidence>
<dbReference type="PANTHER" id="PTHR33619:SF3">
    <property type="entry name" value="POLYSACCHARIDE EXPORT PROTEIN GFCE-RELATED"/>
    <property type="match status" value="1"/>
</dbReference>
<evidence type="ECO:0000256" key="7">
    <source>
        <dbReference type="ARBA" id="ARBA00022729"/>
    </source>
</evidence>
<feature type="domain" description="SLBB" evidence="17">
    <location>
        <begin position="140"/>
        <end position="219"/>
    </location>
</feature>
<evidence type="ECO:0000256" key="13">
    <source>
        <dbReference type="ARBA" id="ARBA00023237"/>
    </source>
</evidence>
<evidence type="ECO:0000256" key="14">
    <source>
        <dbReference type="ARBA" id="ARBA00023288"/>
    </source>
</evidence>
<dbReference type="PANTHER" id="PTHR33619">
    <property type="entry name" value="POLYSACCHARIDE EXPORT PROTEIN GFCE-RELATED"/>
    <property type="match status" value="1"/>
</dbReference>
<evidence type="ECO:0000256" key="10">
    <source>
        <dbReference type="ARBA" id="ARBA00023114"/>
    </source>
</evidence>
<keyword evidence="13" id="KW-0998">Cell outer membrane</keyword>
<evidence type="ECO:0000256" key="3">
    <source>
        <dbReference type="ARBA" id="ARBA00022448"/>
    </source>
</evidence>
<dbReference type="Proteomes" id="UP000245962">
    <property type="component" value="Unassembled WGS sequence"/>
</dbReference>
<dbReference type="GO" id="GO:0015159">
    <property type="term" value="F:polysaccharide transmembrane transporter activity"/>
    <property type="evidence" value="ECO:0007669"/>
    <property type="project" value="InterPro"/>
</dbReference>
<dbReference type="InterPro" id="IPR049712">
    <property type="entry name" value="Poly_export"/>
</dbReference>
<feature type="transmembrane region" description="Helical" evidence="15">
    <location>
        <begin position="231"/>
        <end position="253"/>
    </location>
</feature>
<dbReference type="PROSITE" id="PS51257">
    <property type="entry name" value="PROKAR_LIPOPROTEIN"/>
    <property type="match status" value="1"/>
</dbReference>
<evidence type="ECO:0000256" key="6">
    <source>
        <dbReference type="ARBA" id="ARBA00022692"/>
    </source>
</evidence>
<evidence type="ECO:0000256" key="1">
    <source>
        <dbReference type="ARBA" id="ARBA00004571"/>
    </source>
</evidence>
<keyword evidence="19" id="KW-1185">Reference proteome</keyword>
<dbReference type="GO" id="GO:0006811">
    <property type="term" value="P:monoatomic ion transport"/>
    <property type="evidence" value="ECO:0007669"/>
    <property type="project" value="UniProtKB-KW"/>
</dbReference>
<sequence>MKYPIIILLFLLLSGCATKKEVVYFQDIEQANLTLADSLYQHPTIQVNDILKIDLTALQEESTLPFTFDKSLGSRAQNTQAEILKLEGYLVAKDGSITYPQLGKVFVAGKTSQEVQALLTQKLSAYIKDPTVRVRLVNNKFTVIGEVKAPGTYTVNEEAITLPQALGMAGDLTINGKRENVLIIRQGDNAMETKHIDLTQSDWMNSKFYYLKPNDVVYVTPNNSKVRSAGFIGNVGTLLSLASILLSAAVVIFR</sequence>
<evidence type="ECO:0000256" key="11">
    <source>
        <dbReference type="ARBA" id="ARBA00023136"/>
    </source>
</evidence>
<evidence type="ECO:0000256" key="8">
    <source>
        <dbReference type="ARBA" id="ARBA00023047"/>
    </source>
</evidence>
<keyword evidence="8" id="KW-0625">Polysaccharide transport</keyword>
<accession>A0A2U0I3V9</accession>
<dbReference type="Pfam" id="PF02563">
    <property type="entry name" value="Poly_export"/>
    <property type="match status" value="1"/>
</dbReference>
<keyword evidence="15" id="KW-1133">Transmembrane helix</keyword>
<keyword evidence="11 15" id="KW-0472">Membrane</keyword>
<reference evidence="18 19" key="1">
    <citation type="submission" date="2018-04" db="EMBL/GenBank/DDBJ databases">
        <title>Marixanthomonas spongiae HN-E44 sp. nov., isolated from a marine sponge.</title>
        <authorList>
            <person name="Luo L."/>
            <person name="Zhuang L."/>
        </authorList>
    </citation>
    <scope>NUCLEOTIDE SEQUENCE [LARGE SCALE GENOMIC DNA]</scope>
    <source>
        <strain evidence="18 19">HN-E44</strain>
    </source>
</reference>
<keyword evidence="7" id="KW-0732">Signal</keyword>
<dbReference type="GO" id="GO:0015288">
    <property type="term" value="F:porin activity"/>
    <property type="evidence" value="ECO:0007669"/>
    <property type="project" value="UniProtKB-KW"/>
</dbReference>
<organism evidence="18 19">
    <name type="scientific">Marixanthomonas spongiae</name>
    <dbReference type="NCBI Taxonomy" id="2174845"/>
    <lineage>
        <taxon>Bacteria</taxon>
        <taxon>Pseudomonadati</taxon>
        <taxon>Bacteroidota</taxon>
        <taxon>Flavobacteriia</taxon>
        <taxon>Flavobacteriales</taxon>
        <taxon>Flavobacteriaceae</taxon>
        <taxon>Marixanthomonas</taxon>
    </lineage>
</organism>
<evidence type="ECO:0000313" key="19">
    <source>
        <dbReference type="Proteomes" id="UP000245962"/>
    </source>
</evidence>
<evidence type="ECO:0000256" key="4">
    <source>
        <dbReference type="ARBA" id="ARBA00022452"/>
    </source>
</evidence>
<keyword evidence="14" id="KW-0449">Lipoprotein</keyword>
<keyword evidence="10" id="KW-0626">Porin</keyword>
<dbReference type="InterPro" id="IPR054765">
    <property type="entry name" value="SLBB_dom"/>
</dbReference>
<evidence type="ECO:0000256" key="9">
    <source>
        <dbReference type="ARBA" id="ARBA00023065"/>
    </source>
</evidence>
<evidence type="ECO:0000259" key="16">
    <source>
        <dbReference type="Pfam" id="PF02563"/>
    </source>
</evidence>
<evidence type="ECO:0000256" key="5">
    <source>
        <dbReference type="ARBA" id="ARBA00022597"/>
    </source>
</evidence>